<reference evidence="1 2" key="1">
    <citation type="submission" date="2020-12" db="EMBL/GenBank/DDBJ databases">
        <title>Geomonas sp. Red421, isolated from paddy soil.</title>
        <authorList>
            <person name="Xu Z."/>
            <person name="Zhang Z."/>
            <person name="Masuda Y."/>
            <person name="Itoh H."/>
            <person name="Senoo K."/>
        </authorList>
    </citation>
    <scope>NUCLEOTIDE SEQUENCE [LARGE SCALE GENOMIC DNA]</scope>
    <source>
        <strain evidence="1 2">Red421</strain>
    </source>
</reference>
<dbReference type="EMBL" id="JAEMHL010000019">
    <property type="protein sequence ID" value="MBJ6752612.1"/>
    <property type="molecule type" value="Genomic_DNA"/>
</dbReference>
<protein>
    <recommendedName>
        <fullName evidence="3">Outer membrane porin, OprD family</fullName>
    </recommendedName>
</protein>
<proteinExistence type="predicted"/>
<evidence type="ECO:0000313" key="2">
    <source>
        <dbReference type="Proteomes" id="UP000614714"/>
    </source>
</evidence>
<name>A0ABS0YL46_9BACT</name>
<evidence type="ECO:0000313" key="1">
    <source>
        <dbReference type="EMBL" id="MBJ6752612.1"/>
    </source>
</evidence>
<dbReference type="RefSeq" id="WP_199391018.1">
    <property type="nucleotide sequence ID" value="NZ_JAEMHL010000019.1"/>
</dbReference>
<sequence>MTSHQEKRSGREQSSLLRVASVVLAAASTVMLAQSVMAADYTITGSSNTYLRMTRTINKDDLYPLYEYLRFSVTAAEKDGSATSLHMGVWGRLDLVDKSTDHHTDGDIQYGYLSYQGAKNNLVLNAGRQFITEGVVADRVDGLYARSDFAAGITAAAFAGSPVVTTPNYKGGDFIYGGRVAQGKPGLYSVGVSALRNESDNARDREEEGLDVWVHPVKQVDLTGRSSYNSITDGWMEHAYTLSVAPIDALTVSADFSRINYQDYFYNVTTTAFALSNNGGLLDPREKVTAAGVSAAWTPVKNLTVAAEYKNYGYEILGSADYVGGKVAYTTADALSLGASGHRMDGSSDRTRYYDYRLYALKKTGHTEFGVDFYNVIFDRPIDGVKSSYALTGIAGYEFTEKLNVGGEIEYSQSPDFNREWRALVKVAYVFDVKGGEKGGKSEK</sequence>
<gene>
    <name evidence="1" type="ORF">JFN91_20545</name>
</gene>
<comment type="caution">
    <text evidence="1">The sequence shown here is derived from an EMBL/GenBank/DDBJ whole genome shotgun (WGS) entry which is preliminary data.</text>
</comment>
<dbReference type="Proteomes" id="UP000614714">
    <property type="component" value="Unassembled WGS sequence"/>
</dbReference>
<evidence type="ECO:0008006" key="3">
    <source>
        <dbReference type="Google" id="ProtNLM"/>
    </source>
</evidence>
<organism evidence="1 2">
    <name type="scientific">Geomonas anaerohicana</name>
    <dbReference type="NCBI Taxonomy" id="2798583"/>
    <lineage>
        <taxon>Bacteria</taxon>
        <taxon>Pseudomonadati</taxon>
        <taxon>Thermodesulfobacteriota</taxon>
        <taxon>Desulfuromonadia</taxon>
        <taxon>Geobacterales</taxon>
        <taxon>Geobacteraceae</taxon>
        <taxon>Geomonas</taxon>
    </lineage>
</organism>
<accession>A0ABS0YL46</accession>
<keyword evidence="2" id="KW-1185">Reference proteome</keyword>